<evidence type="ECO:0000259" key="5">
    <source>
        <dbReference type="Pfam" id="PF16656"/>
    </source>
</evidence>
<dbReference type="InterPro" id="IPR029052">
    <property type="entry name" value="Metallo-depent_PP-like"/>
</dbReference>
<feature type="domain" description="Purple acid phosphatase N-terminal" evidence="5">
    <location>
        <begin position="40"/>
        <end position="122"/>
    </location>
</feature>
<evidence type="ECO:0000256" key="2">
    <source>
        <dbReference type="SAM" id="MobiDB-lite"/>
    </source>
</evidence>
<dbReference type="RefSeq" id="WP_005326846.1">
    <property type="nucleotide sequence ID" value="NZ_ACVP01000003.1"/>
</dbReference>
<evidence type="ECO:0000259" key="4">
    <source>
        <dbReference type="Pfam" id="PF00149"/>
    </source>
</evidence>
<sequence>MLRSSRFVASFVTALAVGGAATIVPATPALAADSPIYRTILQPGEDESQVMVTWRTKSKADEVLEVTGPEGTTTFQADERDFGALLYKSQFATATNLQPDTEYSYRVGSEEGGWSEPETFNTGSNGDDWSFLTVADPQIGVDLKVDDQAEQWRKTIGHAASHVPNASMIWSLGDQVEGWGAQVPQYDAYFSAPEIRHIPTNTVPGNHETYNLTMKHHDEHFSNPHQADDIRDHYFERNNVLFIGLDSNASSDADIARHEQFLREAIESRGADNDWIVVGMHHGPYSQGSHHFDKDVTNLREKLTPVLSELNVDAVLSGHDHIYTRSHLMKNNKPVLPEKKPQRGDVLEPKDGEALYLTTTTAGGGKYYDFTDVNNKKHKGARMETIDPKLAHESTAMWRQDYTEDYMRVDVSDDKLTFTTFNEGDNTLVDKVSLKKKDRGAAPADDATDPADSTESTGSADPDTPETPKDPEGGSSLSSSDIFGGLSSKK</sequence>
<gene>
    <name evidence="6" type="ORF">CORTU0001_1329</name>
</gene>
<reference evidence="6 7" key="1">
    <citation type="submission" date="2009-06" db="EMBL/GenBank/DDBJ databases">
        <authorList>
            <person name="Dodson R."/>
            <person name="Sebastian Y."/>
            <person name="Madupu R."/>
            <person name="Durkin A.S."/>
            <person name="Torralba M."/>
            <person name="Methe B."/>
            <person name="Sutton G.G."/>
            <person name="Strausberg R.L."/>
            <person name="Nelson K.E."/>
        </authorList>
    </citation>
    <scope>NUCLEOTIDE SEQUENCE [LARGE SCALE GENOMIC DNA]</scope>
    <source>
        <strain evidence="6 7">SK141</strain>
    </source>
</reference>
<dbReference type="InterPro" id="IPR008963">
    <property type="entry name" value="Purple_acid_Pase-like_N"/>
</dbReference>
<dbReference type="Gene3D" id="2.60.40.380">
    <property type="entry name" value="Purple acid phosphatase-like, N-terminal"/>
    <property type="match status" value="1"/>
</dbReference>
<feature type="region of interest" description="Disordered" evidence="2">
    <location>
        <begin position="435"/>
        <end position="490"/>
    </location>
</feature>
<protein>
    <submittedName>
        <fullName evidence="6">Ser/Thr phosphatase family protein</fullName>
    </submittedName>
</protein>
<dbReference type="GO" id="GO:0046872">
    <property type="term" value="F:metal ion binding"/>
    <property type="evidence" value="ECO:0007669"/>
    <property type="project" value="InterPro"/>
</dbReference>
<dbReference type="InterPro" id="IPR015914">
    <property type="entry name" value="PAPs_N"/>
</dbReference>
<dbReference type="Pfam" id="PF00149">
    <property type="entry name" value="Metallophos"/>
    <property type="match status" value="1"/>
</dbReference>
<dbReference type="Proteomes" id="UP000004384">
    <property type="component" value="Unassembled WGS sequence"/>
</dbReference>
<comment type="caution">
    <text evidence="6">The sequence shown here is derived from an EMBL/GenBank/DDBJ whole genome shotgun (WGS) entry which is preliminary data.</text>
</comment>
<feature type="domain" description="Calcineurin-like phosphoesterase" evidence="4">
    <location>
        <begin position="134"/>
        <end position="323"/>
    </location>
</feature>
<dbReference type="PANTHER" id="PTHR45867:SF3">
    <property type="entry name" value="ACID PHOSPHATASE TYPE 7"/>
    <property type="match status" value="1"/>
</dbReference>
<dbReference type="GO" id="GO:0003993">
    <property type="term" value="F:acid phosphatase activity"/>
    <property type="evidence" value="ECO:0007669"/>
    <property type="project" value="InterPro"/>
</dbReference>
<evidence type="ECO:0000256" key="1">
    <source>
        <dbReference type="ARBA" id="ARBA00022729"/>
    </source>
</evidence>
<dbReference type="SUPFAM" id="SSF49363">
    <property type="entry name" value="Purple acid phosphatase, N-terminal domain"/>
    <property type="match status" value="1"/>
</dbReference>
<proteinExistence type="predicted"/>
<dbReference type="SUPFAM" id="SSF56300">
    <property type="entry name" value="Metallo-dependent phosphatases"/>
    <property type="match status" value="1"/>
</dbReference>
<organism evidence="6 7">
    <name type="scientific">Corynebacterium tuberculostearicum SK141</name>
    <dbReference type="NCBI Taxonomy" id="553206"/>
    <lineage>
        <taxon>Bacteria</taxon>
        <taxon>Bacillati</taxon>
        <taxon>Actinomycetota</taxon>
        <taxon>Actinomycetes</taxon>
        <taxon>Mycobacteriales</taxon>
        <taxon>Corynebacteriaceae</taxon>
        <taxon>Corynebacterium</taxon>
    </lineage>
</organism>
<dbReference type="EMBL" id="ACVP01000003">
    <property type="protein sequence ID" value="EET78458.1"/>
    <property type="molecule type" value="Genomic_DNA"/>
</dbReference>
<evidence type="ECO:0000256" key="3">
    <source>
        <dbReference type="SAM" id="SignalP"/>
    </source>
</evidence>
<feature type="signal peptide" evidence="3">
    <location>
        <begin position="1"/>
        <end position="31"/>
    </location>
</feature>
<dbReference type="AlphaFoldDB" id="C6R732"/>
<accession>C6R732</accession>
<name>C6R732_9CORY</name>
<dbReference type="PANTHER" id="PTHR45867">
    <property type="entry name" value="PURPLE ACID PHOSPHATASE"/>
    <property type="match status" value="1"/>
</dbReference>
<dbReference type="Gene3D" id="3.60.21.10">
    <property type="match status" value="1"/>
</dbReference>
<evidence type="ECO:0000313" key="7">
    <source>
        <dbReference type="Proteomes" id="UP000004384"/>
    </source>
</evidence>
<feature type="chain" id="PRO_5002969515" evidence="3">
    <location>
        <begin position="32"/>
        <end position="490"/>
    </location>
</feature>
<dbReference type="InterPro" id="IPR004843">
    <property type="entry name" value="Calcineurin-like_PHP"/>
</dbReference>
<keyword evidence="1 3" id="KW-0732">Signal</keyword>
<dbReference type="Pfam" id="PF16656">
    <property type="entry name" value="Pur_ac_phosph_N"/>
    <property type="match status" value="1"/>
</dbReference>
<evidence type="ECO:0000313" key="6">
    <source>
        <dbReference type="EMBL" id="EET78458.1"/>
    </source>
</evidence>